<sequence length="273" mass="30767">DWSEKLALLAHERASWYCEDLTPSSHHPHPYTEEQTDSFGWNIHVFPRGSLSITDIIDLWFKEGRDYNYHTGQCLENSTCSHYTQLGWAFSMVCVCGCHRSQRVAELEKFMSSRGGGGNWEMNGQVIVPYKKGAWCTLCTSAMSGCFKSWDHVGGICDIYQYPCLSTVSISIYLSVSIHVPISTSYLHRLCPVRCSVQCIHGRYKEEECSCQCHVGYGGAECRERLRFPFHICDLRIDGDCFMVSSEADTYYGAKAKCQVKGAVAAQLRSTAV</sequence>
<name>H3ALY4_LATCH</name>
<dbReference type="InterPro" id="IPR014044">
    <property type="entry name" value="CAP_dom"/>
</dbReference>
<dbReference type="AlphaFoldDB" id="H3ALY4"/>
<dbReference type="EMBL" id="AFYH01145070">
    <property type="status" value="NOT_ANNOTATED_CDS"/>
    <property type="molecule type" value="Genomic_DNA"/>
</dbReference>
<evidence type="ECO:0000259" key="1">
    <source>
        <dbReference type="Pfam" id="PF00188"/>
    </source>
</evidence>
<keyword evidence="3" id="KW-1185">Reference proteome</keyword>
<reference evidence="2" key="2">
    <citation type="submission" date="2025-08" db="UniProtKB">
        <authorList>
            <consortium name="Ensembl"/>
        </authorList>
    </citation>
    <scope>IDENTIFICATION</scope>
</reference>
<dbReference type="EMBL" id="AFYH01145069">
    <property type="status" value="NOT_ANNOTATED_CDS"/>
    <property type="molecule type" value="Genomic_DNA"/>
</dbReference>
<dbReference type="InterPro" id="IPR035940">
    <property type="entry name" value="CAP_sf"/>
</dbReference>
<feature type="domain" description="SCP" evidence="1">
    <location>
        <begin position="2"/>
        <end position="101"/>
    </location>
</feature>
<dbReference type="Gene3D" id="3.40.33.10">
    <property type="entry name" value="CAP"/>
    <property type="match status" value="1"/>
</dbReference>
<reference evidence="3" key="1">
    <citation type="submission" date="2011-08" db="EMBL/GenBank/DDBJ databases">
        <title>The draft genome of Latimeria chalumnae.</title>
        <authorList>
            <person name="Di Palma F."/>
            <person name="Alfoldi J."/>
            <person name="Johnson J."/>
            <person name="Berlin A."/>
            <person name="Gnerre S."/>
            <person name="Jaffe D."/>
            <person name="MacCallum I."/>
            <person name="Young S."/>
            <person name="Walker B.J."/>
            <person name="Lander E."/>
            <person name="Lindblad-Toh K."/>
        </authorList>
    </citation>
    <scope>NUCLEOTIDE SEQUENCE [LARGE SCALE GENOMIC DNA]</scope>
    <source>
        <strain evidence="3">Wild caught</strain>
    </source>
</reference>
<dbReference type="Proteomes" id="UP000008672">
    <property type="component" value="Unassembled WGS sequence"/>
</dbReference>
<protein>
    <recommendedName>
        <fullName evidence="1">SCP domain-containing protein</fullName>
    </recommendedName>
</protein>
<dbReference type="EMBL" id="AFYH01145071">
    <property type="status" value="NOT_ANNOTATED_CDS"/>
    <property type="molecule type" value="Genomic_DNA"/>
</dbReference>
<evidence type="ECO:0000313" key="3">
    <source>
        <dbReference type="Proteomes" id="UP000008672"/>
    </source>
</evidence>
<dbReference type="GeneTree" id="ENSGT00900000141128"/>
<dbReference type="HOGENOM" id="CLU_039012_0_1_1"/>
<evidence type="ECO:0000313" key="2">
    <source>
        <dbReference type="Ensembl" id="ENSLACP00000010655.1"/>
    </source>
</evidence>
<dbReference type="Ensembl" id="ENSLACT00000010734.1">
    <property type="protein sequence ID" value="ENSLACP00000010655.1"/>
    <property type="gene ID" value="ENSLACG00000009384.1"/>
</dbReference>
<dbReference type="Pfam" id="PF00188">
    <property type="entry name" value="CAP"/>
    <property type="match status" value="1"/>
</dbReference>
<dbReference type="SUPFAM" id="SSF55797">
    <property type="entry name" value="PR-1-like"/>
    <property type="match status" value="1"/>
</dbReference>
<proteinExistence type="predicted"/>
<accession>H3ALY4</accession>
<reference evidence="2" key="3">
    <citation type="submission" date="2025-09" db="UniProtKB">
        <authorList>
            <consortium name="Ensembl"/>
        </authorList>
    </citation>
    <scope>IDENTIFICATION</scope>
</reference>
<organism evidence="2 3">
    <name type="scientific">Latimeria chalumnae</name>
    <name type="common">Coelacanth</name>
    <dbReference type="NCBI Taxonomy" id="7897"/>
    <lineage>
        <taxon>Eukaryota</taxon>
        <taxon>Metazoa</taxon>
        <taxon>Chordata</taxon>
        <taxon>Craniata</taxon>
        <taxon>Vertebrata</taxon>
        <taxon>Euteleostomi</taxon>
        <taxon>Coelacanthiformes</taxon>
        <taxon>Coelacanthidae</taxon>
        <taxon>Latimeria</taxon>
    </lineage>
</organism>